<feature type="domain" description="Glycosyl hydrolase family 31 C-terminal" evidence="9">
    <location>
        <begin position="617"/>
        <end position="698"/>
    </location>
</feature>
<feature type="domain" description="Glycoside hydrolase family 31 N-terminal" evidence="8">
    <location>
        <begin position="59"/>
        <end position="233"/>
    </location>
</feature>
<evidence type="ECO:0000256" key="2">
    <source>
        <dbReference type="ARBA" id="ARBA00022801"/>
    </source>
</evidence>
<dbReference type="InterPro" id="IPR011013">
    <property type="entry name" value="Gal_mutarotase_sf_dom"/>
</dbReference>
<keyword evidence="11" id="KW-1185">Reference proteome</keyword>
<dbReference type="PANTHER" id="PTHR43053:SF4">
    <property type="entry name" value="MYOGENESIS-REGULATING GLYCOSIDASE"/>
    <property type="match status" value="1"/>
</dbReference>
<dbReference type="InterPro" id="IPR000322">
    <property type="entry name" value="Glyco_hydro_31_TIM"/>
</dbReference>
<proteinExistence type="inferred from homology"/>
<comment type="catalytic activity">
    <reaction evidence="4">
        <text>Hydrolysis of terminal, non-reducing alpha-D-xylose residues with release of alpha-D-xylose.</text>
        <dbReference type="EC" id="3.2.1.177"/>
    </reaction>
</comment>
<evidence type="ECO:0000259" key="9">
    <source>
        <dbReference type="Pfam" id="PF21365"/>
    </source>
</evidence>
<evidence type="ECO:0000259" key="7">
    <source>
        <dbReference type="Pfam" id="PF01055"/>
    </source>
</evidence>
<evidence type="ECO:0000256" key="5">
    <source>
        <dbReference type="ARBA" id="ARBA00066962"/>
    </source>
</evidence>
<name>A0A6G1J0W0_9PLEO</name>
<evidence type="ECO:0000256" key="3">
    <source>
        <dbReference type="ARBA" id="ARBA00023295"/>
    </source>
</evidence>
<sequence>MKFRDGMWLTNEAFTVQYAEEVYTVTPREDSKAISLTCPTRKILSRGDTLNLSTLSVDIEAQLDGVISLEVTHFSGAQRLGPNFDLFPDGNPEVTADVKKSMNGTTISSGSLSATVSGNAHEFAIKFHASDGSKTLTSLLNRSVGLAYSPALTTPRQVEDISDRKHFVFTQTELSVGESIHGLGERFGAWNKVGQNVEVWNEDGGTSSEQAYKNVSFWLSSRGYGVFIDTPDKIDLEIGSERCCRLQTSVQSQRLKWYIIYGPTPKEVLTKYSILTGKPGTPPAWSYGLWLSTSFTTSYDEKTVRHFVETMSSFRIPVEVFHFDCFWLRAFHWTDFIWDPEFFPNPSSQIQRLKESKLVNKVSVWTNPYIGQASPVFKFAAEKGYLLKKTNGDVWQWDLWQTGMGIVDFTNPEACAWFVGCLEGLFDQGVDAIKTDFGERIPTKGVQWHDKSADPGRMHNYYAFIYNKLVYETLQKRYGKDEAVLFARTACAGTQRFPLQWGGDCESTPAALGESLRGGLSLGIASFASWTSDIGGFEGKPPPWIYKRWVAFGLLCSHSRLHGSNSYRVPWLVDDSSTEPENCTDVLRHWVQLKRRLMPYLFAQAVESIANGWPTSTRAVALEFPDDPTSWYCDRQFMVGSQILAAPVFEEDKTGEVYLPPGRWFNFWNGKEVQGGRWVKEKYGFCECPLFMREGTILVLGQGEGEGGFGYEWLKAGGEVRLYGVNYGDRAVVVDAKGEKEGVLEISKNGGLIGKDRVLEGKWEINRFGC</sequence>
<dbReference type="OrthoDB" id="1334205at2759"/>
<evidence type="ECO:0000256" key="4">
    <source>
        <dbReference type="ARBA" id="ARBA00052064"/>
    </source>
</evidence>
<organism evidence="10 11">
    <name type="scientific">Lentithecium fluviatile CBS 122367</name>
    <dbReference type="NCBI Taxonomy" id="1168545"/>
    <lineage>
        <taxon>Eukaryota</taxon>
        <taxon>Fungi</taxon>
        <taxon>Dikarya</taxon>
        <taxon>Ascomycota</taxon>
        <taxon>Pezizomycotina</taxon>
        <taxon>Dothideomycetes</taxon>
        <taxon>Pleosporomycetidae</taxon>
        <taxon>Pleosporales</taxon>
        <taxon>Massarineae</taxon>
        <taxon>Lentitheciaceae</taxon>
        <taxon>Lentithecium</taxon>
    </lineage>
</organism>
<evidence type="ECO:0000259" key="8">
    <source>
        <dbReference type="Pfam" id="PF13802"/>
    </source>
</evidence>
<dbReference type="InterPro" id="IPR048395">
    <property type="entry name" value="Glyco_hydro_31_C"/>
</dbReference>
<evidence type="ECO:0000313" key="10">
    <source>
        <dbReference type="EMBL" id="KAF2684147.1"/>
    </source>
</evidence>
<dbReference type="Pfam" id="PF13802">
    <property type="entry name" value="Gal_mutarotas_2"/>
    <property type="match status" value="1"/>
</dbReference>
<dbReference type="Gene3D" id="2.60.40.1180">
    <property type="entry name" value="Golgi alpha-mannosidase II"/>
    <property type="match status" value="1"/>
</dbReference>
<dbReference type="EC" id="3.2.1.177" evidence="5"/>
<dbReference type="Pfam" id="PF21365">
    <property type="entry name" value="Glyco_hydro_31_3rd"/>
    <property type="match status" value="1"/>
</dbReference>
<dbReference type="InterPro" id="IPR050985">
    <property type="entry name" value="Alpha-glycosidase_related"/>
</dbReference>
<dbReference type="PANTHER" id="PTHR43053">
    <property type="entry name" value="GLYCOSIDASE FAMILY 31"/>
    <property type="match status" value="1"/>
</dbReference>
<evidence type="ECO:0000313" key="11">
    <source>
        <dbReference type="Proteomes" id="UP000799291"/>
    </source>
</evidence>
<keyword evidence="3 6" id="KW-0326">Glycosidase</keyword>
<evidence type="ECO:0000256" key="6">
    <source>
        <dbReference type="RuleBase" id="RU361185"/>
    </source>
</evidence>
<reference evidence="10" key="1">
    <citation type="journal article" date="2020" name="Stud. Mycol.">
        <title>101 Dothideomycetes genomes: a test case for predicting lifestyles and emergence of pathogens.</title>
        <authorList>
            <person name="Haridas S."/>
            <person name="Albert R."/>
            <person name="Binder M."/>
            <person name="Bloem J."/>
            <person name="Labutti K."/>
            <person name="Salamov A."/>
            <person name="Andreopoulos B."/>
            <person name="Baker S."/>
            <person name="Barry K."/>
            <person name="Bills G."/>
            <person name="Bluhm B."/>
            <person name="Cannon C."/>
            <person name="Castanera R."/>
            <person name="Culley D."/>
            <person name="Daum C."/>
            <person name="Ezra D."/>
            <person name="Gonzalez J."/>
            <person name="Henrissat B."/>
            <person name="Kuo A."/>
            <person name="Liang C."/>
            <person name="Lipzen A."/>
            <person name="Lutzoni F."/>
            <person name="Magnuson J."/>
            <person name="Mondo S."/>
            <person name="Nolan M."/>
            <person name="Ohm R."/>
            <person name="Pangilinan J."/>
            <person name="Park H.-J."/>
            <person name="Ramirez L."/>
            <person name="Alfaro M."/>
            <person name="Sun H."/>
            <person name="Tritt A."/>
            <person name="Yoshinaga Y."/>
            <person name="Zwiers L.-H."/>
            <person name="Turgeon B."/>
            <person name="Goodwin S."/>
            <person name="Spatafora J."/>
            <person name="Crous P."/>
            <person name="Grigoriev I."/>
        </authorList>
    </citation>
    <scope>NUCLEOTIDE SEQUENCE</scope>
    <source>
        <strain evidence="10">CBS 122367</strain>
    </source>
</reference>
<dbReference type="FunFam" id="2.60.40.1760:FF:000009">
    <property type="entry name" value="Sugar hydrolase"/>
    <property type="match status" value="1"/>
</dbReference>
<gene>
    <name evidence="10" type="ORF">K458DRAFT_367639</name>
</gene>
<dbReference type="Pfam" id="PF01055">
    <property type="entry name" value="Glyco_hydro_31_2nd"/>
    <property type="match status" value="1"/>
</dbReference>
<dbReference type="SUPFAM" id="SSF51445">
    <property type="entry name" value="(Trans)glycosidases"/>
    <property type="match status" value="1"/>
</dbReference>
<accession>A0A6G1J0W0</accession>
<dbReference type="InterPro" id="IPR017853">
    <property type="entry name" value="GH"/>
</dbReference>
<dbReference type="SUPFAM" id="SSF51011">
    <property type="entry name" value="Glycosyl hydrolase domain"/>
    <property type="match status" value="1"/>
</dbReference>
<dbReference type="Gene3D" id="2.60.40.1760">
    <property type="entry name" value="glycosyl hydrolase (family 31)"/>
    <property type="match status" value="1"/>
</dbReference>
<dbReference type="Proteomes" id="UP000799291">
    <property type="component" value="Unassembled WGS sequence"/>
</dbReference>
<dbReference type="Gene3D" id="3.20.20.80">
    <property type="entry name" value="Glycosidases"/>
    <property type="match status" value="1"/>
</dbReference>
<dbReference type="SUPFAM" id="SSF74650">
    <property type="entry name" value="Galactose mutarotase-like"/>
    <property type="match status" value="1"/>
</dbReference>
<dbReference type="GO" id="GO:0005975">
    <property type="term" value="P:carbohydrate metabolic process"/>
    <property type="evidence" value="ECO:0007669"/>
    <property type="project" value="InterPro"/>
</dbReference>
<dbReference type="NCBIfam" id="NF007940">
    <property type="entry name" value="PRK10658.1"/>
    <property type="match status" value="1"/>
</dbReference>
<dbReference type="FunFam" id="3.20.20.80:FF:000053">
    <property type="entry name" value="Alpha-xylosidase YicI"/>
    <property type="match status" value="1"/>
</dbReference>
<feature type="domain" description="Glycoside hydrolase family 31 TIM barrel" evidence="7">
    <location>
        <begin position="280"/>
        <end position="603"/>
    </location>
</feature>
<comment type="similarity">
    <text evidence="1 6">Belongs to the glycosyl hydrolase 31 family.</text>
</comment>
<protein>
    <recommendedName>
        <fullName evidence="5">alpha-D-xyloside xylohydrolase</fullName>
        <ecNumber evidence="5">3.2.1.177</ecNumber>
    </recommendedName>
</protein>
<dbReference type="InterPro" id="IPR013780">
    <property type="entry name" value="Glyco_hydro_b"/>
</dbReference>
<dbReference type="InterPro" id="IPR025887">
    <property type="entry name" value="Glyco_hydro_31_N_dom"/>
</dbReference>
<dbReference type="GO" id="GO:0061634">
    <property type="term" value="F:alpha-D-xyloside xylohydrolase"/>
    <property type="evidence" value="ECO:0007669"/>
    <property type="project" value="UniProtKB-EC"/>
</dbReference>
<dbReference type="CDD" id="cd14752">
    <property type="entry name" value="GH31_N"/>
    <property type="match status" value="1"/>
</dbReference>
<dbReference type="AlphaFoldDB" id="A0A6G1J0W0"/>
<dbReference type="CDD" id="cd06593">
    <property type="entry name" value="GH31_xylosidase_YicI"/>
    <property type="match status" value="1"/>
</dbReference>
<dbReference type="EMBL" id="MU005582">
    <property type="protein sequence ID" value="KAF2684147.1"/>
    <property type="molecule type" value="Genomic_DNA"/>
</dbReference>
<dbReference type="GO" id="GO:0030246">
    <property type="term" value="F:carbohydrate binding"/>
    <property type="evidence" value="ECO:0007669"/>
    <property type="project" value="InterPro"/>
</dbReference>
<evidence type="ECO:0000256" key="1">
    <source>
        <dbReference type="ARBA" id="ARBA00007806"/>
    </source>
</evidence>
<keyword evidence="2 6" id="KW-0378">Hydrolase</keyword>